<feature type="region of interest" description="Disordered" evidence="5">
    <location>
        <begin position="87"/>
        <end position="107"/>
    </location>
</feature>
<dbReference type="NCBIfam" id="TIGR00685">
    <property type="entry name" value="T6PP"/>
    <property type="match status" value="1"/>
</dbReference>
<evidence type="ECO:0000256" key="4">
    <source>
        <dbReference type="RuleBase" id="RU361117"/>
    </source>
</evidence>
<evidence type="ECO:0000313" key="7">
    <source>
        <dbReference type="Proteomes" id="UP000536441"/>
    </source>
</evidence>
<dbReference type="InterPro" id="IPR006379">
    <property type="entry name" value="HAD-SF_hydro_IIB"/>
</dbReference>
<comment type="similarity">
    <text evidence="2 4">Belongs to the trehalose phosphatase family.</text>
</comment>
<feature type="compositionally biased region" description="Basic and acidic residues" evidence="5">
    <location>
        <begin position="90"/>
        <end position="107"/>
    </location>
</feature>
<evidence type="ECO:0000256" key="1">
    <source>
        <dbReference type="ARBA" id="ARBA00005199"/>
    </source>
</evidence>
<evidence type="ECO:0000313" key="6">
    <source>
        <dbReference type="EMBL" id="NUU48848.1"/>
    </source>
</evidence>
<dbReference type="NCBIfam" id="TIGR01484">
    <property type="entry name" value="HAD-SF-IIB"/>
    <property type="match status" value="1"/>
</dbReference>
<accession>A0A7Y6EIA7</accession>
<protein>
    <recommendedName>
        <fullName evidence="4">Trehalose 6-phosphate phosphatase</fullName>
        <ecNumber evidence="4">3.1.3.12</ecNumber>
    </recommendedName>
</protein>
<dbReference type="InterPro" id="IPR003337">
    <property type="entry name" value="Trehalose_PPase"/>
</dbReference>
<proteinExistence type="inferred from homology"/>
<dbReference type="Proteomes" id="UP000536441">
    <property type="component" value="Unassembled WGS sequence"/>
</dbReference>
<reference evidence="6 7" key="1">
    <citation type="submission" date="2020-05" db="EMBL/GenBank/DDBJ databases">
        <title>Genome Sequencing of Type Strains.</title>
        <authorList>
            <person name="Lemaire J.F."/>
            <person name="Inderbitzin P."/>
            <person name="Gregorio O.A."/>
            <person name="Collins S.B."/>
            <person name="Wespe N."/>
            <person name="Knight-Connoni V."/>
        </authorList>
    </citation>
    <scope>NUCLEOTIDE SEQUENCE [LARGE SCALE GENOMIC DNA]</scope>
    <source>
        <strain evidence="6 7">DSM 100049</strain>
    </source>
</reference>
<keyword evidence="4" id="KW-0460">Magnesium</keyword>
<dbReference type="GO" id="GO:0046872">
    <property type="term" value="F:metal ion binding"/>
    <property type="evidence" value="ECO:0007669"/>
    <property type="project" value="UniProtKB-KW"/>
</dbReference>
<comment type="pathway">
    <text evidence="1 4">Glycan biosynthesis; trehalose biosynthesis.</text>
</comment>
<keyword evidence="4" id="KW-0479">Metal-binding</keyword>
<comment type="function">
    <text evidence="4">Removes the phosphate from trehalose 6-phosphate to produce free trehalose.</text>
</comment>
<dbReference type="GO" id="GO:0004805">
    <property type="term" value="F:trehalose-phosphatase activity"/>
    <property type="evidence" value="ECO:0007669"/>
    <property type="project" value="UniProtKB-EC"/>
</dbReference>
<gene>
    <name evidence="6" type="primary">otsB</name>
    <name evidence="6" type="ORF">HP438_17910</name>
</gene>
<comment type="catalytic activity">
    <reaction evidence="4">
        <text>alpha,alpha-trehalose 6-phosphate + H2O = alpha,alpha-trehalose + phosphate</text>
        <dbReference type="Rhea" id="RHEA:23420"/>
        <dbReference type="ChEBI" id="CHEBI:15377"/>
        <dbReference type="ChEBI" id="CHEBI:16551"/>
        <dbReference type="ChEBI" id="CHEBI:43474"/>
        <dbReference type="ChEBI" id="CHEBI:58429"/>
        <dbReference type="EC" id="3.1.3.12"/>
    </reaction>
</comment>
<name>A0A7Y6EIA7_9SPHN</name>
<dbReference type="Gene3D" id="3.30.70.1020">
    <property type="entry name" value="Trehalose-6-phosphate phosphatase related protein, domain 2"/>
    <property type="match status" value="1"/>
</dbReference>
<organism evidence="6 7">
    <name type="scientific">Sphingomonas zeae</name>
    <dbReference type="NCBI Taxonomy" id="1646122"/>
    <lineage>
        <taxon>Bacteria</taxon>
        <taxon>Pseudomonadati</taxon>
        <taxon>Pseudomonadota</taxon>
        <taxon>Alphaproteobacteria</taxon>
        <taxon>Sphingomonadales</taxon>
        <taxon>Sphingomonadaceae</taxon>
        <taxon>Sphingomonas</taxon>
    </lineage>
</organism>
<dbReference type="UniPathway" id="UPA00299"/>
<dbReference type="GO" id="GO:0005992">
    <property type="term" value="P:trehalose biosynthetic process"/>
    <property type="evidence" value="ECO:0007669"/>
    <property type="project" value="UniProtKB-UniPathway"/>
</dbReference>
<dbReference type="Pfam" id="PF02358">
    <property type="entry name" value="Trehalose_PPase"/>
    <property type="match status" value="1"/>
</dbReference>
<comment type="caution">
    <text evidence="6">The sequence shown here is derived from an EMBL/GenBank/DDBJ whole genome shotgun (WGS) entry which is preliminary data.</text>
</comment>
<dbReference type="InterPro" id="IPR023214">
    <property type="entry name" value="HAD_sf"/>
</dbReference>
<evidence type="ECO:0000256" key="3">
    <source>
        <dbReference type="ARBA" id="ARBA00022801"/>
    </source>
</evidence>
<sequence>MLSPMPADLTPPPTRLSATDSLFLDFDGTLVELADNPEAVHVSAALADRLDALAAHMPGRLAIVSGRSIAQLDALFGPQAQHFTLAGSHGAERRTPEDGHSQPERPAHLATATEEMQAVAQAHDLYFETKSFGAGLHYRRNPDAEPLALREAAAIAERHGLTLQPGKMMVEVRLPGDKGQAIETLMETPAMRGTVPIFLGDDVTDEDGFAAAAALGGAGVLVGPMRETAAHYRLPDVAAVHQWLARALENAE</sequence>
<keyword evidence="7" id="KW-1185">Reference proteome</keyword>
<dbReference type="PANTHER" id="PTHR43768:SF3">
    <property type="entry name" value="TREHALOSE 6-PHOSPHATE PHOSPHATASE"/>
    <property type="match status" value="1"/>
</dbReference>
<dbReference type="EMBL" id="JABMCH010000071">
    <property type="protein sequence ID" value="NUU48848.1"/>
    <property type="molecule type" value="Genomic_DNA"/>
</dbReference>
<evidence type="ECO:0000256" key="5">
    <source>
        <dbReference type="SAM" id="MobiDB-lite"/>
    </source>
</evidence>
<dbReference type="InterPro" id="IPR036412">
    <property type="entry name" value="HAD-like_sf"/>
</dbReference>
<evidence type="ECO:0000256" key="2">
    <source>
        <dbReference type="ARBA" id="ARBA00008770"/>
    </source>
</evidence>
<dbReference type="PANTHER" id="PTHR43768">
    <property type="entry name" value="TREHALOSE 6-PHOSPHATE PHOSPHATASE"/>
    <property type="match status" value="1"/>
</dbReference>
<dbReference type="InterPro" id="IPR044651">
    <property type="entry name" value="OTSB-like"/>
</dbReference>
<dbReference type="SUPFAM" id="SSF56784">
    <property type="entry name" value="HAD-like"/>
    <property type="match status" value="1"/>
</dbReference>
<dbReference type="AlphaFoldDB" id="A0A7Y6EIA7"/>
<dbReference type="Gene3D" id="3.40.50.1000">
    <property type="entry name" value="HAD superfamily/HAD-like"/>
    <property type="match status" value="1"/>
</dbReference>
<comment type="cofactor">
    <cofactor evidence="4">
        <name>Mg(2+)</name>
        <dbReference type="ChEBI" id="CHEBI:18420"/>
    </cofactor>
</comment>
<keyword evidence="3 4" id="KW-0378">Hydrolase</keyword>
<dbReference type="EC" id="3.1.3.12" evidence="4"/>